<name>A0A8J3Y6R7_9ACTN</name>
<dbReference type="PANTHER" id="PTHR43685">
    <property type="entry name" value="GLYCOSYLTRANSFERASE"/>
    <property type="match status" value="1"/>
</dbReference>
<feature type="domain" description="Glycosyltransferase 2-like" evidence="1">
    <location>
        <begin position="90"/>
        <end position="227"/>
    </location>
</feature>
<dbReference type="AlphaFoldDB" id="A0A8J3Y6R7"/>
<dbReference type="InterPro" id="IPR029044">
    <property type="entry name" value="Nucleotide-diphossugar_trans"/>
</dbReference>
<organism evidence="2 3">
    <name type="scientific">Spirilliplanes yamanashiensis</name>
    <dbReference type="NCBI Taxonomy" id="42233"/>
    <lineage>
        <taxon>Bacteria</taxon>
        <taxon>Bacillati</taxon>
        <taxon>Actinomycetota</taxon>
        <taxon>Actinomycetes</taxon>
        <taxon>Micromonosporales</taxon>
        <taxon>Micromonosporaceae</taxon>
        <taxon>Spirilliplanes</taxon>
    </lineage>
</organism>
<accession>A0A8J3Y6R7</accession>
<protein>
    <recommendedName>
        <fullName evidence="1">Glycosyltransferase 2-like domain-containing protein</fullName>
    </recommendedName>
</protein>
<proteinExistence type="predicted"/>
<evidence type="ECO:0000313" key="3">
    <source>
        <dbReference type="Proteomes" id="UP000652013"/>
    </source>
</evidence>
<sequence>MTDVAIRTPAFTPEPVVDVDLAAPAGLPGDGGRAWVVVRDHGLPVGMLTVDLPASAGEIAAAFTGQRVADPAALRAARARARREGAAVTAVVCTRERPEALRRCLASLVAQDYPHASILVVDNAPTTDATRRVVAGFPSVRYVTEPRPGLSRARNRALAEVGTELVAWIDDDETADPSWLTEIARAFLDRPDAAGLSGVVVPGEIETPAQAWYEAFGGHSKGRGFTAADFTPGAMTQSPLYPLPPFGVGANMAFRTADLRAVGGFDTALGAGTLAEGGEDTLILTRLLLAGRPLMYRPAALTRHFHRRETAGLAAQMRGYGVALTAFYTSLVLHRPWLLVRLLRLAPAALRDLRSADSLRNVGLRDGMPAEFMALNRRGMLAGPARYVRAWWRSKRGR</sequence>
<keyword evidence="3" id="KW-1185">Reference proteome</keyword>
<dbReference type="InterPro" id="IPR050834">
    <property type="entry name" value="Glycosyltransf_2"/>
</dbReference>
<dbReference type="InterPro" id="IPR001173">
    <property type="entry name" value="Glyco_trans_2-like"/>
</dbReference>
<dbReference type="Proteomes" id="UP000652013">
    <property type="component" value="Unassembled WGS sequence"/>
</dbReference>
<evidence type="ECO:0000313" key="2">
    <source>
        <dbReference type="EMBL" id="GIJ02409.1"/>
    </source>
</evidence>
<dbReference type="Pfam" id="PF00535">
    <property type="entry name" value="Glycos_transf_2"/>
    <property type="match status" value="1"/>
</dbReference>
<dbReference type="EMBL" id="BOOY01000010">
    <property type="protein sequence ID" value="GIJ02409.1"/>
    <property type="molecule type" value="Genomic_DNA"/>
</dbReference>
<dbReference type="CDD" id="cd00761">
    <property type="entry name" value="Glyco_tranf_GTA_type"/>
    <property type="match status" value="1"/>
</dbReference>
<dbReference type="PANTHER" id="PTHR43685:SF2">
    <property type="entry name" value="GLYCOSYLTRANSFERASE 2-LIKE DOMAIN-CONTAINING PROTEIN"/>
    <property type="match status" value="1"/>
</dbReference>
<dbReference type="Gene3D" id="3.90.550.10">
    <property type="entry name" value="Spore Coat Polysaccharide Biosynthesis Protein SpsA, Chain A"/>
    <property type="match status" value="1"/>
</dbReference>
<reference evidence="2" key="1">
    <citation type="submission" date="2021-01" db="EMBL/GenBank/DDBJ databases">
        <title>Whole genome shotgun sequence of Spirilliplanes yamanashiensis NBRC 15828.</title>
        <authorList>
            <person name="Komaki H."/>
            <person name="Tamura T."/>
        </authorList>
    </citation>
    <scope>NUCLEOTIDE SEQUENCE</scope>
    <source>
        <strain evidence="2">NBRC 15828</strain>
    </source>
</reference>
<gene>
    <name evidence="2" type="ORF">Sya03_17610</name>
</gene>
<dbReference type="SUPFAM" id="SSF53448">
    <property type="entry name" value="Nucleotide-diphospho-sugar transferases"/>
    <property type="match status" value="1"/>
</dbReference>
<evidence type="ECO:0000259" key="1">
    <source>
        <dbReference type="Pfam" id="PF00535"/>
    </source>
</evidence>
<dbReference type="RefSeq" id="WP_203937721.1">
    <property type="nucleotide sequence ID" value="NZ_BAAAGJ010000012.1"/>
</dbReference>
<comment type="caution">
    <text evidence="2">The sequence shown here is derived from an EMBL/GenBank/DDBJ whole genome shotgun (WGS) entry which is preliminary data.</text>
</comment>